<evidence type="ECO:0000256" key="2">
    <source>
        <dbReference type="ARBA" id="ARBA00022475"/>
    </source>
</evidence>
<dbReference type="RefSeq" id="WP_054522095.1">
    <property type="nucleotide sequence ID" value="NZ_LGKO01000005.1"/>
</dbReference>
<dbReference type="InterPro" id="IPR050297">
    <property type="entry name" value="LipidA_mod_glycosyltrf_83"/>
</dbReference>
<evidence type="ECO:0000313" key="9">
    <source>
        <dbReference type="EMBL" id="KPL82581.1"/>
    </source>
</evidence>
<evidence type="ECO:0000256" key="7">
    <source>
        <dbReference type="ARBA" id="ARBA00023136"/>
    </source>
</evidence>
<dbReference type="GO" id="GO:0005886">
    <property type="term" value="C:plasma membrane"/>
    <property type="evidence" value="ECO:0007669"/>
    <property type="project" value="UniProtKB-SubCell"/>
</dbReference>
<keyword evidence="7 8" id="KW-0472">Membrane</keyword>
<evidence type="ECO:0000256" key="4">
    <source>
        <dbReference type="ARBA" id="ARBA00022679"/>
    </source>
</evidence>
<feature type="transmembrane region" description="Helical" evidence="8">
    <location>
        <begin position="253"/>
        <end position="274"/>
    </location>
</feature>
<comment type="caution">
    <text evidence="9">The sequence shown here is derived from an EMBL/GenBank/DDBJ whole genome shotgun (WGS) entry which is preliminary data.</text>
</comment>
<evidence type="ECO:0000313" key="10">
    <source>
        <dbReference type="Proteomes" id="UP000050544"/>
    </source>
</evidence>
<keyword evidence="6 8" id="KW-1133">Transmembrane helix</keyword>
<accession>A0A0P6YJJ3</accession>
<dbReference type="PANTHER" id="PTHR33908">
    <property type="entry name" value="MANNOSYLTRANSFERASE YKCB-RELATED"/>
    <property type="match status" value="1"/>
</dbReference>
<feature type="transmembrane region" description="Helical" evidence="8">
    <location>
        <begin position="227"/>
        <end position="247"/>
    </location>
</feature>
<feature type="transmembrane region" description="Helical" evidence="8">
    <location>
        <begin position="187"/>
        <end position="220"/>
    </location>
</feature>
<keyword evidence="10" id="KW-1185">Reference proteome</keyword>
<feature type="transmembrane region" description="Helical" evidence="8">
    <location>
        <begin position="81"/>
        <end position="99"/>
    </location>
</feature>
<protein>
    <submittedName>
        <fullName evidence="9">Uncharacterized protein</fullName>
    </submittedName>
</protein>
<keyword evidence="5 8" id="KW-0812">Transmembrane</keyword>
<dbReference type="PANTHER" id="PTHR33908:SF11">
    <property type="entry name" value="MEMBRANE PROTEIN"/>
    <property type="match status" value="1"/>
</dbReference>
<proteinExistence type="predicted"/>
<evidence type="ECO:0000256" key="1">
    <source>
        <dbReference type="ARBA" id="ARBA00004651"/>
    </source>
</evidence>
<gene>
    <name evidence="9" type="ORF">SE15_10705</name>
</gene>
<feature type="transmembrane region" description="Helical" evidence="8">
    <location>
        <begin position="24"/>
        <end position="43"/>
    </location>
</feature>
<evidence type="ECO:0000256" key="8">
    <source>
        <dbReference type="SAM" id="Phobius"/>
    </source>
</evidence>
<dbReference type="Proteomes" id="UP000050544">
    <property type="component" value="Unassembled WGS sequence"/>
</dbReference>
<comment type="subcellular location">
    <subcellularLocation>
        <location evidence="1">Cell membrane</location>
        <topology evidence="1">Multi-pass membrane protein</topology>
    </subcellularLocation>
</comment>
<dbReference type="AlphaFoldDB" id="A0A0P6YJJ3"/>
<evidence type="ECO:0000256" key="3">
    <source>
        <dbReference type="ARBA" id="ARBA00022676"/>
    </source>
</evidence>
<feature type="transmembrane region" description="Helical" evidence="8">
    <location>
        <begin position="138"/>
        <end position="157"/>
    </location>
</feature>
<organism evidence="9 10">
    <name type="scientific">Thermanaerothrix daxensis</name>
    <dbReference type="NCBI Taxonomy" id="869279"/>
    <lineage>
        <taxon>Bacteria</taxon>
        <taxon>Bacillati</taxon>
        <taxon>Chloroflexota</taxon>
        <taxon>Anaerolineae</taxon>
        <taxon>Anaerolineales</taxon>
        <taxon>Anaerolineaceae</taxon>
        <taxon>Thermanaerothrix</taxon>
    </lineage>
</organism>
<dbReference type="GO" id="GO:0016763">
    <property type="term" value="F:pentosyltransferase activity"/>
    <property type="evidence" value="ECO:0007669"/>
    <property type="project" value="TreeGrafter"/>
</dbReference>
<dbReference type="STRING" id="869279.SE15_10705"/>
<dbReference type="GO" id="GO:0009103">
    <property type="term" value="P:lipopolysaccharide biosynthetic process"/>
    <property type="evidence" value="ECO:0007669"/>
    <property type="project" value="UniProtKB-ARBA"/>
</dbReference>
<dbReference type="OrthoDB" id="144271at2"/>
<sequence>MDTETGLIDNIAGRNWGKVDVRGWVNVVLLFGIIFVGALLRLAPVLSAGFPLNDGGLFYEMVRDLQANNYHLPLYTTYNNLNIPFAYPPLAFFIAGWLNDYLKIDLLVLFRFLPVIFSILTIPVVYLLAREFFENEVAFLATFTFALLVPGYQWLIVGGGLTRSPAFFTGTIALWVSLKWFKSGHLRYAVLTGLCLGVTLLFHLEIAWVTFVSTVVIGFFKGRLKRILRGTLIAVPVMLMVSAPYWLTMLARYGVSIFARAMGTGNLFAFNIILTKLIFNNYTQESYFTPFAVFALLGWIYSLMYGEKCLSIWVLVLLFLGPRSINRSISIPVAYLSTVGIVNVLSPVFRAPRGQYSTGSPLPGSVFAGTSPLFIRNGPYILRDINFQCLL</sequence>
<reference evidence="9 10" key="1">
    <citation type="submission" date="2015-07" db="EMBL/GenBank/DDBJ databases">
        <title>Whole genome sequence of Thermanaerothrix daxensis DSM 23592.</title>
        <authorList>
            <person name="Hemp J."/>
            <person name="Ward L.M."/>
            <person name="Pace L.A."/>
            <person name="Fischer W.W."/>
        </authorList>
    </citation>
    <scope>NUCLEOTIDE SEQUENCE [LARGE SCALE GENOMIC DNA]</scope>
    <source>
        <strain evidence="9 10">GNS-1</strain>
    </source>
</reference>
<evidence type="ECO:0000256" key="5">
    <source>
        <dbReference type="ARBA" id="ARBA00022692"/>
    </source>
</evidence>
<dbReference type="EMBL" id="LGKO01000005">
    <property type="protein sequence ID" value="KPL82581.1"/>
    <property type="molecule type" value="Genomic_DNA"/>
</dbReference>
<keyword evidence="2" id="KW-1003">Cell membrane</keyword>
<name>A0A0P6YJJ3_9CHLR</name>
<feature type="transmembrane region" description="Helical" evidence="8">
    <location>
        <begin position="106"/>
        <end position="126"/>
    </location>
</feature>
<keyword evidence="4" id="KW-0808">Transferase</keyword>
<keyword evidence="3" id="KW-0328">Glycosyltransferase</keyword>
<evidence type="ECO:0000256" key="6">
    <source>
        <dbReference type="ARBA" id="ARBA00022989"/>
    </source>
</evidence>